<dbReference type="InterPro" id="IPR050568">
    <property type="entry name" value="Transcr_DNA_Rep_Reg"/>
</dbReference>
<comment type="subcellular location">
    <subcellularLocation>
        <location evidence="1">Nucleus</location>
    </subcellularLocation>
</comment>
<evidence type="ECO:0000313" key="5">
    <source>
        <dbReference type="Proteomes" id="UP000314986"/>
    </source>
</evidence>
<feature type="domain" description="Transcription factor CBF/NF-Y/archaeal histone" evidence="3">
    <location>
        <begin position="13"/>
        <end position="76"/>
    </location>
</feature>
<dbReference type="GeneTree" id="ENSGT00940000160888"/>
<dbReference type="InterPro" id="IPR009072">
    <property type="entry name" value="Histone-fold"/>
</dbReference>
<dbReference type="PANTHER" id="PTHR10252:SF79">
    <property type="entry name" value="DNA POLYMERASE EPSILON SUBUNIT 4"/>
    <property type="match status" value="1"/>
</dbReference>
<keyword evidence="2" id="KW-0539">Nucleus</keyword>
<proteinExistence type="predicted"/>
<reference evidence="5" key="2">
    <citation type="journal article" date="2007" name="PLoS Biol.">
        <title>Survey sequencing and comparative analysis of the elephant shark (Callorhinchus milii) genome.</title>
        <authorList>
            <person name="Venkatesh B."/>
            <person name="Kirkness E.F."/>
            <person name="Loh Y.H."/>
            <person name="Halpern A.L."/>
            <person name="Lee A.P."/>
            <person name="Johnson J."/>
            <person name="Dandona N."/>
            <person name="Viswanathan L.D."/>
            <person name="Tay A."/>
            <person name="Venter J.C."/>
            <person name="Strausberg R.L."/>
            <person name="Brenner S."/>
        </authorList>
    </citation>
    <scope>NUCLEOTIDE SEQUENCE [LARGE SCALE GENOMIC DNA]</scope>
</reference>
<dbReference type="OMA" id="MIARDAY"/>
<reference evidence="4" key="5">
    <citation type="submission" date="2025-09" db="UniProtKB">
        <authorList>
            <consortium name="Ensembl"/>
        </authorList>
    </citation>
    <scope>IDENTIFICATION</scope>
</reference>
<protein>
    <recommendedName>
        <fullName evidence="3">Transcription factor CBF/NF-Y/archaeal histone domain-containing protein</fullName>
    </recommendedName>
</protein>
<dbReference type="PANTHER" id="PTHR10252">
    <property type="entry name" value="HISTONE-LIKE TRANSCRIPTION FACTOR CCAAT-RELATED"/>
    <property type="match status" value="1"/>
</dbReference>
<dbReference type="GO" id="GO:0046982">
    <property type="term" value="F:protein heterodimerization activity"/>
    <property type="evidence" value="ECO:0007669"/>
    <property type="project" value="InterPro"/>
</dbReference>
<dbReference type="AlphaFoldDB" id="A0A4W3IFN0"/>
<dbReference type="Pfam" id="PF00808">
    <property type="entry name" value="CBFD_NFYB_HMF"/>
    <property type="match status" value="1"/>
</dbReference>
<reference evidence="5" key="3">
    <citation type="journal article" date="2014" name="Nature">
        <title>Elephant shark genome provides unique insights into gnathostome evolution.</title>
        <authorList>
            <consortium name="International Elephant Shark Genome Sequencing Consortium"/>
            <person name="Venkatesh B."/>
            <person name="Lee A.P."/>
            <person name="Ravi V."/>
            <person name="Maurya A.K."/>
            <person name="Lian M.M."/>
            <person name="Swann J.B."/>
            <person name="Ohta Y."/>
            <person name="Flajnik M.F."/>
            <person name="Sutoh Y."/>
            <person name="Kasahara M."/>
            <person name="Hoon S."/>
            <person name="Gangu V."/>
            <person name="Roy S.W."/>
            <person name="Irimia M."/>
            <person name="Korzh V."/>
            <person name="Kondrychyn I."/>
            <person name="Lim Z.W."/>
            <person name="Tay B.H."/>
            <person name="Tohari S."/>
            <person name="Kong K.W."/>
            <person name="Ho S."/>
            <person name="Lorente-Galdos B."/>
            <person name="Quilez J."/>
            <person name="Marques-Bonet T."/>
            <person name="Raney B.J."/>
            <person name="Ingham P.W."/>
            <person name="Tay A."/>
            <person name="Hillier L.W."/>
            <person name="Minx P."/>
            <person name="Boehm T."/>
            <person name="Wilson R.K."/>
            <person name="Brenner S."/>
            <person name="Warren W.C."/>
        </authorList>
    </citation>
    <scope>NUCLEOTIDE SEQUENCE [LARGE SCALE GENOMIC DNA]</scope>
</reference>
<accession>A0A4W3IFN0</accession>
<organism evidence="4 5">
    <name type="scientific">Callorhinchus milii</name>
    <name type="common">Ghost shark</name>
    <dbReference type="NCBI Taxonomy" id="7868"/>
    <lineage>
        <taxon>Eukaryota</taxon>
        <taxon>Metazoa</taxon>
        <taxon>Chordata</taxon>
        <taxon>Craniata</taxon>
        <taxon>Vertebrata</taxon>
        <taxon>Chondrichthyes</taxon>
        <taxon>Holocephali</taxon>
        <taxon>Chimaeriformes</taxon>
        <taxon>Callorhinchidae</taxon>
        <taxon>Callorhinchus</taxon>
    </lineage>
</organism>
<name>A0A4W3IFN0_CALMI</name>
<dbReference type="GO" id="GO:0006261">
    <property type="term" value="P:DNA-templated DNA replication"/>
    <property type="evidence" value="ECO:0007669"/>
    <property type="project" value="TreeGrafter"/>
</dbReference>
<keyword evidence="5" id="KW-1185">Reference proteome</keyword>
<evidence type="ECO:0000313" key="4">
    <source>
        <dbReference type="Ensembl" id="ENSCMIP00000025643.1"/>
    </source>
</evidence>
<reference evidence="5" key="1">
    <citation type="journal article" date="2006" name="Science">
        <title>Ancient noncoding elements conserved in the human genome.</title>
        <authorList>
            <person name="Venkatesh B."/>
            <person name="Kirkness E.F."/>
            <person name="Loh Y.H."/>
            <person name="Halpern A.L."/>
            <person name="Lee A.P."/>
            <person name="Johnson J."/>
            <person name="Dandona N."/>
            <person name="Viswanathan L.D."/>
            <person name="Tay A."/>
            <person name="Venter J.C."/>
            <person name="Strausberg R.L."/>
            <person name="Brenner S."/>
        </authorList>
    </citation>
    <scope>NUCLEOTIDE SEQUENCE [LARGE SCALE GENOMIC DNA]</scope>
</reference>
<reference evidence="4" key="4">
    <citation type="submission" date="2025-08" db="UniProtKB">
        <authorList>
            <consortium name="Ensembl"/>
        </authorList>
    </citation>
    <scope>IDENTIFICATION</scope>
</reference>
<dbReference type="GO" id="GO:0008622">
    <property type="term" value="C:epsilon DNA polymerase complex"/>
    <property type="evidence" value="ECO:0007669"/>
    <property type="project" value="TreeGrafter"/>
</dbReference>
<evidence type="ECO:0000256" key="2">
    <source>
        <dbReference type="ARBA" id="ARBA00023242"/>
    </source>
</evidence>
<dbReference type="InParanoid" id="A0A4W3IFN0"/>
<evidence type="ECO:0000259" key="3">
    <source>
        <dbReference type="Pfam" id="PF00808"/>
    </source>
</evidence>
<evidence type="ECO:0000256" key="1">
    <source>
        <dbReference type="ARBA" id="ARBA00004123"/>
    </source>
</evidence>
<dbReference type="STRING" id="7868.ENSCMIP00000025643"/>
<dbReference type="InterPro" id="IPR003958">
    <property type="entry name" value="CBFA_NFYB_domain"/>
</dbReference>
<dbReference type="CDD" id="cd22929">
    <property type="entry name" value="HFD_POLE4-like"/>
    <property type="match status" value="1"/>
</dbReference>
<sequence>MEGPERAGPRPLRLPLSRLKGLIKADPEVSLASQEAVFAIGKAAELFVEMIARDAYFYALQGKRKTLQRKDLDNAVDATDEFAFLEALDDVQRRFMDNPRDVGL</sequence>
<dbReference type="Proteomes" id="UP000314986">
    <property type="component" value="Unassembled WGS sequence"/>
</dbReference>
<dbReference type="Gene3D" id="1.10.20.10">
    <property type="entry name" value="Histone, subunit A"/>
    <property type="match status" value="1"/>
</dbReference>
<dbReference type="SUPFAM" id="SSF47113">
    <property type="entry name" value="Histone-fold"/>
    <property type="match status" value="1"/>
</dbReference>
<dbReference type="Ensembl" id="ENSCMIT00000026066.1">
    <property type="protein sequence ID" value="ENSCMIP00000025643.1"/>
    <property type="gene ID" value="ENSCMIG00000011268.1"/>
</dbReference>